<keyword evidence="2" id="KW-1185">Reference proteome</keyword>
<name>A0AAN9SST0_PSOTE</name>
<organism evidence="1 2">
    <name type="scientific">Psophocarpus tetragonolobus</name>
    <name type="common">Winged bean</name>
    <name type="synonym">Dolichos tetragonolobus</name>
    <dbReference type="NCBI Taxonomy" id="3891"/>
    <lineage>
        <taxon>Eukaryota</taxon>
        <taxon>Viridiplantae</taxon>
        <taxon>Streptophyta</taxon>
        <taxon>Embryophyta</taxon>
        <taxon>Tracheophyta</taxon>
        <taxon>Spermatophyta</taxon>
        <taxon>Magnoliopsida</taxon>
        <taxon>eudicotyledons</taxon>
        <taxon>Gunneridae</taxon>
        <taxon>Pentapetalae</taxon>
        <taxon>rosids</taxon>
        <taxon>fabids</taxon>
        <taxon>Fabales</taxon>
        <taxon>Fabaceae</taxon>
        <taxon>Papilionoideae</taxon>
        <taxon>50 kb inversion clade</taxon>
        <taxon>NPAAA clade</taxon>
        <taxon>indigoferoid/millettioid clade</taxon>
        <taxon>Phaseoleae</taxon>
        <taxon>Psophocarpus</taxon>
    </lineage>
</organism>
<dbReference type="AlphaFoldDB" id="A0AAN9SST0"/>
<dbReference type="EMBL" id="JAYMYS010000003">
    <property type="protein sequence ID" value="KAK7400003.1"/>
    <property type="molecule type" value="Genomic_DNA"/>
</dbReference>
<comment type="caution">
    <text evidence="1">The sequence shown here is derived from an EMBL/GenBank/DDBJ whole genome shotgun (WGS) entry which is preliminary data.</text>
</comment>
<evidence type="ECO:0000313" key="1">
    <source>
        <dbReference type="EMBL" id="KAK7400003.1"/>
    </source>
</evidence>
<reference evidence="1 2" key="1">
    <citation type="submission" date="2024-01" db="EMBL/GenBank/DDBJ databases">
        <title>The genomes of 5 underutilized Papilionoideae crops provide insights into root nodulation and disease resistanc.</title>
        <authorList>
            <person name="Jiang F."/>
        </authorList>
    </citation>
    <scope>NUCLEOTIDE SEQUENCE [LARGE SCALE GENOMIC DNA]</scope>
    <source>
        <strain evidence="1">DUOXIRENSHENG_FW03</strain>
        <tissue evidence="1">Leaves</tissue>
    </source>
</reference>
<protein>
    <submittedName>
        <fullName evidence="1">Uncharacterized protein</fullName>
    </submittedName>
</protein>
<gene>
    <name evidence="1" type="ORF">VNO78_11201</name>
</gene>
<dbReference type="Proteomes" id="UP001386955">
    <property type="component" value="Unassembled WGS sequence"/>
</dbReference>
<proteinExistence type="predicted"/>
<sequence length="69" mass="7848">MGGLIFLCNGCYEVERLSTNMKSLNSLLVSGMSILVFSKLYLRMKCGVEVLKERKKKQVFGKVKTKRSQ</sequence>
<accession>A0AAN9SST0</accession>
<evidence type="ECO:0000313" key="2">
    <source>
        <dbReference type="Proteomes" id="UP001386955"/>
    </source>
</evidence>